<evidence type="ECO:0000313" key="2">
    <source>
        <dbReference type="Proteomes" id="UP001162480"/>
    </source>
</evidence>
<dbReference type="Proteomes" id="UP001162480">
    <property type="component" value="Chromosome 20"/>
</dbReference>
<dbReference type="PANTHER" id="PTHR15192:SF8">
    <property type="entry name" value="FAD_NAD(P)-BINDING DOMAIN-CONTAINING PROTEIN"/>
    <property type="match status" value="1"/>
</dbReference>
<accession>A0AA36FG18</accession>
<protein>
    <submittedName>
        <fullName evidence="1">Oxidative stress-induced growth inhibitor 2-like</fullName>
    </submittedName>
</protein>
<gene>
    <name evidence="1" type="ORF">OCTVUL_1B017271</name>
</gene>
<dbReference type="PANTHER" id="PTHR15192">
    <property type="entry name" value="PROTEIN CBG05349"/>
    <property type="match status" value="1"/>
</dbReference>
<evidence type="ECO:0000313" key="1">
    <source>
        <dbReference type="EMBL" id="CAI9737706.1"/>
    </source>
</evidence>
<sequence length="498" mass="55636">MPPFDLKGCDITNQPKVYEVIIIGNGPSAICLSFLLSGYRPYYNGLPHSVPFLEEKLKGLKGKSVVESDLYDLAQGLEGRSLNPVAVLFDHMLHPDADHGALNPSLLTWVYDRQHEIPHLVLGKWSPGGSWQQMDGNLQTISISNWMELPSLPLQKWLNKKKTSVSEKNRKDNRATVADVRNYYCDFLKEKNIYKNFRNGYLVSSVQKVLDTCEGIDCESGEAMPCCQNVKADHKFLWEVRGHKVDTKRRDGQEPFPHEDFCFQSNSVVLATGTTDLPNRLGTTGENLPYVVHSLKAFEQMITKKEIASDSDPVVVVGAGLSAADAILMALENDISVAHVFRVSPNDSSLVFKKLPLSMYPEYHRVYSLMKGKEVNDLYKPYSRHQVEELQKDNKVLIKCLKNSCNISTLNTSLAVVLIGAKPNLAFLPQEGKYLGTIEKQSIDSKHNPIQVDPFSYEAIKEPGMYAMGPLMGDNFVRFAIGGSLGITNHLIMKAQGK</sequence>
<organism evidence="1 2">
    <name type="scientific">Octopus vulgaris</name>
    <name type="common">Common octopus</name>
    <dbReference type="NCBI Taxonomy" id="6645"/>
    <lineage>
        <taxon>Eukaryota</taxon>
        <taxon>Metazoa</taxon>
        <taxon>Spiralia</taxon>
        <taxon>Lophotrochozoa</taxon>
        <taxon>Mollusca</taxon>
        <taxon>Cephalopoda</taxon>
        <taxon>Coleoidea</taxon>
        <taxon>Octopodiformes</taxon>
        <taxon>Octopoda</taxon>
        <taxon>Incirrata</taxon>
        <taxon>Octopodidae</taxon>
        <taxon>Octopus</taxon>
    </lineage>
</organism>
<dbReference type="EMBL" id="OX597833">
    <property type="protein sequence ID" value="CAI9737706.1"/>
    <property type="molecule type" value="Genomic_DNA"/>
</dbReference>
<dbReference type="InterPro" id="IPR036188">
    <property type="entry name" value="FAD/NAD-bd_sf"/>
</dbReference>
<name>A0AA36FG18_OCTVU</name>
<dbReference type="AlphaFoldDB" id="A0AA36FG18"/>
<dbReference type="Gene3D" id="3.50.50.60">
    <property type="entry name" value="FAD/NAD(P)-binding domain"/>
    <property type="match status" value="2"/>
</dbReference>
<dbReference type="SUPFAM" id="SSF51905">
    <property type="entry name" value="FAD/NAD(P)-binding domain"/>
    <property type="match status" value="1"/>
</dbReference>
<dbReference type="Pfam" id="PF13738">
    <property type="entry name" value="Pyr_redox_3"/>
    <property type="match status" value="1"/>
</dbReference>
<keyword evidence="2" id="KW-1185">Reference proteome</keyword>
<dbReference type="InterPro" id="IPR029731">
    <property type="entry name" value="OSGIN1/2"/>
</dbReference>
<proteinExistence type="predicted"/>
<reference evidence="1" key="1">
    <citation type="submission" date="2023-08" db="EMBL/GenBank/DDBJ databases">
        <authorList>
            <person name="Alioto T."/>
            <person name="Alioto T."/>
            <person name="Gomez Garrido J."/>
        </authorList>
    </citation>
    <scope>NUCLEOTIDE SEQUENCE</scope>
</reference>